<feature type="region of interest" description="Disordered" evidence="1">
    <location>
        <begin position="1"/>
        <end position="63"/>
    </location>
</feature>
<organism evidence="2 3">
    <name type="scientific">Penicillium olsonii</name>
    <dbReference type="NCBI Taxonomy" id="99116"/>
    <lineage>
        <taxon>Eukaryota</taxon>
        <taxon>Fungi</taxon>
        <taxon>Dikarya</taxon>
        <taxon>Ascomycota</taxon>
        <taxon>Pezizomycotina</taxon>
        <taxon>Eurotiomycetes</taxon>
        <taxon>Eurotiomycetidae</taxon>
        <taxon>Eurotiales</taxon>
        <taxon>Aspergillaceae</taxon>
        <taxon>Penicillium</taxon>
    </lineage>
</organism>
<protein>
    <submittedName>
        <fullName evidence="2">Uncharacterized protein</fullName>
    </submittedName>
</protein>
<proteinExistence type="predicted"/>
<sequence>MAFSYSPAPPVRPSRSLDGLERVVPPHHLGLNKPLPARPEESAMWSDSDSATDSFPSEPRNSADSYPIFVGDFDLTDQAADLTPLPPLKCTDAIDIVIDDSIPIASSFDSPDPPAYWAQQRTGANHYFREKKWDYFPELAPSTVTANMNAPKSRKKGSALEIAKGKYRWHSLDRGGLNGVRDSIKTYVHRTLSRDGEPKREISRPETAPMDHHLSDASSVLGPKGWEPHQQSLALDTDAAMRVSVSTSPGAHYDYTKQMFHLQTPISPTFSTFPPSPVSDKSPTTPRQKQLAVPLSPYQKHGPAIWESPKKNKSVQSPNRSSPTEPSSSSAPELSFANASSSPPLKQLQQNTRGVFMGAKRKIAESKEDRRREQLKSQIKLIGPVNPHTYAQSDPWV</sequence>
<name>A0A9W4HP85_PENOL</name>
<feature type="region of interest" description="Disordered" evidence="1">
    <location>
        <begin position="266"/>
        <end position="397"/>
    </location>
</feature>
<keyword evidence="3" id="KW-1185">Reference proteome</keyword>
<evidence type="ECO:0000313" key="3">
    <source>
        <dbReference type="Proteomes" id="UP001153618"/>
    </source>
</evidence>
<dbReference type="AlphaFoldDB" id="A0A9W4HP85"/>
<reference evidence="2" key="1">
    <citation type="submission" date="2021-07" db="EMBL/GenBank/DDBJ databases">
        <authorList>
            <person name="Branca A.L. A."/>
        </authorList>
    </citation>
    <scope>NUCLEOTIDE SEQUENCE</scope>
</reference>
<feature type="compositionally biased region" description="Low complexity" evidence="1">
    <location>
        <begin position="317"/>
        <end position="335"/>
    </location>
</feature>
<feature type="compositionally biased region" description="Basic and acidic residues" evidence="1">
    <location>
        <begin position="362"/>
        <end position="375"/>
    </location>
</feature>
<gene>
    <name evidence="2" type="ORF">POLS_LOCUS4146</name>
</gene>
<comment type="caution">
    <text evidence="2">The sequence shown here is derived from an EMBL/GenBank/DDBJ whole genome shotgun (WGS) entry which is preliminary data.</text>
</comment>
<dbReference type="Proteomes" id="UP001153618">
    <property type="component" value="Unassembled WGS sequence"/>
</dbReference>
<feature type="compositionally biased region" description="Basic and acidic residues" evidence="1">
    <location>
        <begin position="192"/>
        <end position="215"/>
    </location>
</feature>
<feature type="compositionally biased region" description="Polar residues" evidence="1">
    <location>
        <begin position="45"/>
        <end position="63"/>
    </location>
</feature>
<evidence type="ECO:0000256" key="1">
    <source>
        <dbReference type="SAM" id="MobiDB-lite"/>
    </source>
</evidence>
<dbReference type="OrthoDB" id="4225223at2759"/>
<feature type="compositionally biased region" description="Polar residues" evidence="1">
    <location>
        <begin position="279"/>
        <end position="288"/>
    </location>
</feature>
<evidence type="ECO:0000313" key="2">
    <source>
        <dbReference type="EMBL" id="CAG8082183.1"/>
    </source>
</evidence>
<feature type="compositionally biased region" description="Polar residues" evidence="1">
    <location>
        <begin position="337"/>
        <end position="353"/>
    </location>
</feature>
<dbReference type="EMBL" id="CAJVOS010000020">
    <property type="protein sequence ID" value="CAG8082183.1"/>
    <property type="molecule type" value="Genomic_DNA"/>
</dbReference>
<accession>A0A9W4HP85</accession>
<feature type="region of interest" description="Disordered" evidence="1">
    <location>
        <begin position="191"/>
        <end position="228"/>
    </location>
</feature>